<dbReference type="NCBIfam" id="TIGR00745">
    <property type="entry name" value="apbA_panE"/>
    <property type="match status" value="1"/>
</dbReference>
<protein>
    <recommendedName>
        <fullName evidence="4 10">2-dehydropantoate 2-reductase</fullName>
        <ecNumber evidence="3 10">1.1.1.169</ecNumber>
    </recommendedName>
    <alternativeName>
        <fullName evidence="8 10">Ketopantoate reductase</fullName>
    </alternativeName>
</protein>
<reference evidence="13 14" key="1">
    <citation type="submission" date="2019-03" db="EMBL/GenBank/DDBJ databases">
        <title>Genome sequence of Sphingomonas sp. 17J27-24.</title>
        <authorList>
            <person name="Kim M."/>
            <person name="Maeng S."/>
            <person name="Sathiyaraj S."/>
        </authorList>
    </citation>
    <scope>NUCLEOTIDE SEQUENCE [LARGE SCALE GENOMIC DNA]</scope>
    <source>
        <strain evidence="13 14">17J27-24</strain>
    </source>
</reference>
<dbReference type="EC" id="1.1.1.169" evidence="3 10"/>
<dbReference type="GO" id="GO:0050661">
    <property type="term" value="F:NADP binding"/>
    <property type="evidence" value="ECO:0007669"/>
    <property type="project" value="TreeGrafter"/>
</dbReference>
<evidence type="ECO:0000256" key="3">
    <source>
        <dbReference type="ARBA" id="ARBA00013014"/>
    </source>
</evidence>
<dbReference type="InterPro" id="IPR008927">
    <property type="entry name" value="6-PGluconate_DH-like_C_sf"/>
</dbReference>
<evidence type="ECO:0000256" key="7">
    <source>
        <dbReference type="ARBA" id="ARBA00023002"/>
    </source>
</evidence>
<comment type="function">
    <text evidence="10">Catalyzes the NADPH-dependent reduction of ketopantoate into pantoic acid.</text>
</comment>
<keyword evidence="14" id="KW-1185">Reference proteome</keyword>
<dbReference type="PANTHER" id="PTHR43765:SF2">
    <property type="entry name" value="2-DEHYDROPANTOATE 2-REDUCTASE"/>
    <property type="match status" value="1"/>
</dbReference>
<sequence length="348" mass="36715">MNVAILGAGSVGCFVGGAWAAAGVAVRFVGRPRIAEEVAAEGLTLTDFSGWQARLAPDAVDFGTRPAALAGADLIVLAVKSHGTAEAAKEIARHARKGALVLSLQNGVSNVETLRAALKDRFEVIQGIVPFNVAHLGHGRFHKGVAGDLIVQEHAATRALAAAVARAPEGAPARLRLADDMPAVAWGKLLINLNNAVNALSGRSLLEQLKQRDYRRVVAASIVEALDVLAAAGIAPAQIGPIPPKLLPHAIAAPNLVFNNLFLKVQKIDAKARSSMADDIRAGRPTEIDFLNGEVVRLAQRLKRKAPVNAAIVDLVKQAELGIEHLWSPEDLRAHVLQGHKVAPVFGY</sequence>
<comment type="catalytic activity">
    <reaction evidence="9 10">
        <text>(R)-pantoate + NADP(+) = 2-dehydropantoate + NADPH + H(+)</text>
        <dbReference type="Rhea" id="RHEA:16233"/>
        <dbReference type="ChEBI" id="CHEBI:11561"/>
        <dbReference type="ChEBI" id="CHEBI:15378"/>
        <dbReference type="ChEBI" id="CHEBI:15980"/>
        <dbReference type="ChEBI" id="CHEBI:57783"/>
        <dbReference type="ChEBI" id="CHEBI:58349"/>
        <dbReference type="EC" id="1.1.1.169"/>
    </reaction>
</comment>
<feature type="domain" description="Ketopantoate reductase C-terminal" evidence="12">
    <location>
        <begin position="183"/>
        <end position="319"/>
    </location>
</feature>
<dbReference type="InterPro" id="IPR013328">
    <property type="entry name" value="6PGD_dom2"/>
</dbReference>
<gene>
    <name evidence="13" type="ORF">E2493_19900</name>
</gene>
<proteinExistence type="inferred from homology"/>
<evidence type="ECO:0000256" key="2">
    <source>
        <dbReference type="ARBA" id="ARBA00007870"/>
    </source>
</evidence>
<evidence type="ECO:0000256" key="6">
    <source>
        <dbReference type="ARBA" id="ARBA00022857"/>
    </source>
</evidence>
<dbReference type="GO" id="GO:0015940">
    <property type="term" value="P:pantothenate biosynthetic process"/>
    <property type="evidence" value="ECO:0007669"/>
    <property type="project" value="UniProtKB-UniPathway"/>
</dbReference>
<dbReference type="Proteomes" id="UP000298213">
    <property type="component" value="Unassembled WGS sequence"/>
</dbReference>
<dbReference type="SUPFAM" id="SSF48179">
    <property type="entry name" value="6-phosphogluconate dehydrogenase C-terminal domain-like"/>
    <property type="match status" value="1"/>
</dbReference>
<comment type="similarity">
    <text evidence="2 10">Belongs to the ketopantoate reductase family.</text>
</comment>
<dbReference type="InterPro" id="IPR003710">
    <property type="entry name" value="ApbA"/>
</dbReference>
<comment type="caution">
    <text evidence="13">The sequence shown here is derived from an EMBL/GenBank/DDBJ whole genome shotgun (WGS) entry which is preliminary data.</text>
</comment>
<dbReference type="AlphaFoldDB" id="A0A4Y8ZKF9"/>
<organism evidence="13 14">
    <name type="scientific">Sphingomonas parva</name>
    <dbReference type="NCBI Taxonomy" id="2555898"/>
    <lineage>
        <taxon>Bacteria</taxon>
        <taxon>Pseudomonadati</taxon>
        <taxon>Pseudomonadota</taxon>
        <taxon>Alphaproteobacteria</taxon>
        <taxon>Sphingomonadales</taxon>
        <taxon>Sphingomonadaceae</taxon>
        <taxon>Sphingomonas</taxon>
    </lineage>
</organism>
<dbReference type="UniPathway" id="UPA00028">
    <property type="reaction ID" value="UER00004"/>
</dbReference>
<dbReference type="InterPro" id="IPR036291">
    <property type="entry name" value="NAD(P)-bd_dom_sf"/>
</dbReference>
<evidence type="ECO:0000256" key="9">
    <source>
        <dbReference type="ARBA" id="ARBA00048793"/>
    </source>
</evidence>
<dbReference type="GO" id="GO:0008677">
    <property type="term" value="F:2-dehydropantoate 2-reductase activity"/>
    <property type="evidence" value="ECO:0007669"/>
    <property type="project" value="UniProtKB-EC"/>
</dbReference>
<dbReference type="InterPro" id="IPR013752">
    <property type="entry name" value="KPA_reductase"/>
</dbReference>
<dbReference type="Gene3D" id="1.10.1040.10">
    <property type="entry name" value="N-(1-d-carboxylethyl)-l-norvaline Dehydrogenase, domain 2"/>
    <property type="match status" value="1"/>
</dbReference>
<evidence type="ECO:0000256" key="10">
    <source>
        <dbReference type="RuleBase" id="RU362068"/>
    </source>
</evidence>
<evidence type="ECO:0000259" key="11">
    <source>
        <dbReference type="Pfam" id="PF02558"/>
    </source>
</evidence>
<evidence type="ECO:0000256" key="1">
    <source>
        <dbReference type="ARBA" id="ARBA00004994"/>
    </source>
</evidence>
<keyword evidence="5 10" id="KW-0566">Pantothenate biosynthesis</keyword>
<dbReference type="Pfam" id="PF02558">
    <property type="entry name" value="ApbA"/>
    <property type="match status" value="1"/>
</dbReference>
<evidence type="ECO:0000313" key="14">
    <source>
        <dbReference type="Proteomes" id="UP000298213"/>
    </source>
</evidence>
<dbReference type="PANTHER" id="PTHR43765">
    <property type="entry name" value="2-DEHYDROPANTOATE 2-REDUCTASE-RELATED"/>
    <property type="match status" value="1"/>
</dbReference>
<dbReference type="NCBIfam" id="NF006083">
    <property type="entry name" value="PRK08229.1"/>
    <property type="match status" value="1"/>
</dbReference>
<dbReference type="Gene3D" id="3.40.50.720">
    <property type="entry name" value="NAD(P)-binding Rossmann-like Domain"/>
    <property type="match status" value="1"/>
</dbReference>
<evidence type="ECO:0000259" key="12">
    <source>
        <dbReference type="Pfam" id="PF08546"/>
    </source>
</evidence>
<evidence type="ECO:0000313" key="13">
    <source>
        <dbReference type="EMBL" id="TFI56500.1"/>
    </source>
</evidence>
<dbReference type="InterPro" id="IPR050838">
    <property type="entry name" value="Ketopantoate_reductase"/>
</dbReference>
<accession>A0A4Y8ZKF9</accession>
<dbReference type="SUPFAM" id="SSF51735">
    <property type="entry name" value="NAD(P)-binding Rossmann-fold domains"/>
    <property type="match status" value="1"/>
</dbReference>
<name>A0A4Y8ZKF9_9SPHN</name>
<evidence type="ECO:0000256" key="8">
    <source>
        <dbReference type="ARBA" id="ARBA00032024"/>
    </source>
</evidence>
<feature type="domain" description="Ketopantoate reductase N-terminal" evidence="11">
    <location>
        <begin position="3"/>
        <end position="154"/>
    </location>
</feature>
<keyword evidence="7 10" id="KW-0560">Oxidoreductase</keyword>
<dbReference type="Pfam" id="PF08546">
    <property type="entry name" value="ApbA_C"/>
    <property type="match status" value="1"/>
</dbReference>
<evidence type="ECO:0000256" key="5">
    <source>
        <dbReference type="ARBA" id="ARBA00022655"/>
    </source>
</evidence>
<dbReference type="InterPro" id="IPR013332">
    <property type="entry name" value="KPR_N"/>
</dbReference>
<evidence type="ECO:0000256" key="4">
    <source>
        <dbReference type="ARBA" id="ARBA00019465"/>
    </source>
</evidence>
<dbReference type="OrthoDB" id="9796561at2"/>
<comment type="pathway">
    <text evidence="1 10">Cofactor biosynthesis; (R)-pantothenate biosynthesis; (R)-pantoate from 3-methyl-2-oxobutanoate: step 2/2.</text>
</comment>
<keyword evidence="6 10" id="KW-0521">NADP</keyword>
<dbReference type="GO" id="GO:0005737">
    <property type="term" value="C:cytoplasm"/>
    <property type="evidence" value="ECO:0007669"/>
    <property type="project" value="TreeGrafter"/>
</dbReference>
<dbReference type="EMBL" id="SPDV01000072">
    <property type="protein sequence ID" value="TFI56500.1"/>
    <property type="molecule type" value="Genomic_DNA"/>
</dbReference>